<sequence length="78" mass="8698">MDLYDNRLNTTNWAKMCGGGNGEDENTEACVEYAEIPDHAHAIVIRDSKNPHAGELRFTGDEMRVFVMGYAARHGITL</sequence>
<proteinExistence type="predicted"/>
<dbReference type="STRING" id="1271860.SAMN05216174_101857"/>
<evidence type="ECO:0000313" key="3">
    <source>
        <dbReference type="Proteomes" id="UP000199501"/>
    </source>
</evidence>
<dbReference type="EMBL" id="FMZZ01000001">
    <property type="protein sequence ID" value="SDC29130.1"/>
    <property type="molecule type" value="Genomic_DNA"/>
</dbReference>
<dbReference type="InterPro" id="IPR007278">
    <property type="entry name" value="DUF397"/>
</dbReference>
<dbReference type="AlphaFoldDB" id="A0A1G6KDQ0"/>
<name>A0A1G6KDQ0_9PSEU</name>
<dbReference type="Pfam" id="PF04149">
    <property type="entry name" value="DUF397"/>
    <property type="match status" value="1"/>
</dbReference>
<dbReference type="Proteomes" id="UP000199501">
    <property type="component" value="Unassembled WGS sequence"/>
</dbReference>
<keyword evidence="3" id="KW-1185">Reference proteome</keyword>
<feature type="domain" description="DUF397" evidence="1">
    <location>
        <begin position="25"/>
        <end position="69"/>
    </location>
</feature>
<reference evidence="3" key="1">
    <citation type="submission" date="2016-10" db="EMBL/GenBank/DDBJ databases">
        <authorList>
            <person name="Varghese N."/>
            <person name="Submissions S."/>
        </authorList>
    </citation>
    <scope>NUCLEOTIDE SEQUENCE [LARGE SCALE GENOMIC DNA]</scope>
    <source>
        <strain evidence="3">IBRC-M 10403</strain>
    </source>
</reference>
<gene>
    <name evidence="2" type="ORF">SAMN05216174_101857</name>
</gene>
<dbReference type="RefSeq" id="WP_228771336.1">
    <property type="nucleotide sequence ID" value="NZ_FMZZ01000001.1"/>
</dbReference>
<organism evidence="2 3">
    <name type="scientific">Actinokineospora iranica</name>
    <dbReference type="NCBI Taxonomy" id="1271860"/>
    <lineage>
        <taxon>Bacteria</taxon>
        <taxon>Bacillati</taxon>
        <taxon>Actinomycetota</taxon>
        <taxon>Actinomycetes</taxon>
        <taxon>Pseudonocardiales</taxon>
        <taxon>Pseudonocardiaceae</taxon>
        <taxon>Actinokineospora</taxon>
    </lineage>
</organism>
<evidence type="ECO:0000313" key="2">
    <source>
        <dbReference type="EMBL" id="SDC29130.1"/>
    </source>
</evidence>
<protein>
    <recommendedName>
        <fullName evidence="1">DUF397 domain-containing protein</fullName>
    </recommendedName>
</protein>
<accession>A0A1G6KDQ0</accession>
<evidence type="ECO:0000259" key="1">
    <source>
        <dbReference type="Pfam" id="PF04149"/>
    </source>
</evidence>